<dbReference type="Pfam" id="PF00005">
    <property type="entry name" value="ABC_tran"/>
    <property type="match status" value="2"/>
</dbReference>
<evidence type="ECO:0000256" key="2">
    <source>
        <dbReference type="ARBA" id="ARBA00022448"/>
    </source>
</evidence>
<evidence type="ECO:0000256" key="3">
    <source>
        <dbReference type="ARBA" id="ARBA00022597"/>
    </source>
</evidence>
<evidence type="ECO:0000313" key="9">
    <source>
        <dbReference type="Proteomes" id="UP000664122"/>
    </source>
</evidence>
<evidence type="ECO:0000313" key="8">
    <source>
        <dbReference type="EMBL" id="MBO0664218.1"/>
    </source>
</evidence>
<keyword evidence="2" id="KW-0813">Transport</keyword>
<dbReference type="CDD" id="cd03215">
    <property type="entry name" value="ABC_Carb_Monos_II"/>
    <property type="match status" value="1"/>
</dbReference>
<dbReference type="InterPro" id="IPR017871">
    <property type="entry name" value="ABC_transporter-like_CS"/>
</dbReference>
<keyword evidence="3" id="KW-0762">Sugar transport</keyword>
<dbReference type="GO" id="GO:0016887">
    <property type="term" value="F:ATP hydrolysis activity"/>
    <property type="evidence" value="ECO:0007669"/>
    <property type="project" value="InterPro"/>
</dbReference>
<gene>
    <name evidence="8" type="ORF">J1C48_16685</name>
</gene>
<sequence>MTPPVPRSGRRIVLVRKADHVTLREAPSAVSLDAVSKSFGATKAVSDVTFSVAPGTVHALLGENGAGKSTTMKLLSGLIAPDTGRLLVDGAPVQFHSPRDAHRVGIQTAFQELTLVRDLSVLDNMLLPKAPAGLLGLLKRRAMAERVADHFDRLGLQTDLYAETGRLDLAERQKIEIARALFREPRVLLLDEPTSALAGSDVKWLGEIIAEARARGVTVLFISHRMPEVRDFCETMTILRNGRHIATGRVGDFTDEAVVEMIIGRSLDQTFPARPQRSLREPPAPVLETRDLAAGPKLKAANIALRPGEILGVAGLQGMGQRELFSACFGAIPVDAGEIRVDGRAVHLSSPADALHPSLRIGLLPEERKTEGLFLKLDGTTNASLPVIERFTRHGLIDGAAEQAAAQKVFATVDVSPVAAFTEAGAFSGGNQQKIAIAKWLVAESRILLLFDPTRGIDVGTKHQLYGLMRAFADAGGAVLFHSTEIPELVNLSDRVIVLYEGAIVAQLETDEIDELTIMNAALGSAHQPDAARTRASA</sequence>
<dbReference type="Proteomes" id="UP000664122">
    <property type="component" value="Unassembled WGS sequence"/>
</dbReference>
<evidence type="ECO:0000256" key="5">
    <source>
        <dbReference type="ARBA" id="ARBA00022741"/>
    </source>
</evidence>
<dbReference type="SMART" id="SM00382">
    <property type="entry name" value="AAA"/>
    <property type="match status" value="1"/>
</dbReference>
<evidence type="ECO:0000259" key="7">
    <source>
        <dbReference type="PROSITE" id="PS50893"/>
    </source>
</evidence>
<evidence type="ECO:0000256" key="6">
    <source>
        <dbReference type="ARBA" id="ARBA00022840"/>
    </source>
</evidence>
<comment type="caution">
    <text evidence="8">The sequence shown here is derived from an EMBL/GenBank/DDBJ whole genome shotgun (WGS) entry which is preliminary data.</text>
</comment>
<keyword evidence="6 8" id="KW-0067">ATP-binding</keyword>
<dbReference type="SUPFAM" id="SSF52540">
    <property type="entry name" value="P-loop containing nucleoside triphosphate hydrolases"/>
    <property type="match status" value="2"/>
</dbReference>
<dbReference type="InterPro" id="IPR050107">
    <property type="entry name" value="ABC_carbohydrate_import_ATPase"/>
</dbReference>
<dbReference type="EMBL" id="JAFMPP010000018">
    <property type="protein sequence ID" value="MBO0664218.1"/>
    <property type="molecule type" value="Genomic_DNA"/>
</dbReference>
<keyword evidence="9" id="KW-1185">Reference proteome</keyword>
<keyword evidence="5" id="KW-0547">Nucleotide-binding</keyword>
<dbReference type="AlphaFoldDB" id="A0A939JTP5"/>
<accession>A0A939JTP5</accession>
<feature type="domain" description="ABC transporter" evidence="7">
    <location>
        <begin position="30"/>
        <end position="266"/>
    </location>
</feature>
<dbReference type="PROSITE" id="PS00211">
    <property type="entry name" value="ABC_TRANSPORTER_1"/>
    <property type="match status" value="1"/>
</dbReference>
<dbReference type="Gene3D" id="3.40.50.300">
    <property type="entry name" value="P-loop containing nucleotide triphosphate hydrolases"/>
    <property type="match status" value="2"/>
</dbReference>
<keyword evidence="4" id="KW-0677">Repeat</keyword>
<name>A0A939JTP5_9HYPH</name>
<proteinExistence type="inferred from homology"/>
<dbReference type="InterPro" id="IPR003439">
    <property type="entry name" value="ABC_transporter-like_ATP-bd"/>
</dbReference>
<evidence type="ECO:0000256" key="4">
    <source>
        <dbReference type="ARBA" id="ARBA00022737"/>
    </source>
</evidence>
<dbReference type="CDD" id="cd03216">
    <property type="entry name" value="ABC_Carb_Monos_I"/>
    <property type="match status" value="1"/>
</dbReference>
<protein>
    <submittedName>
        <fullName evidence="8">Sugar ABC transporter ATP-binding protein</fullName>
    </submittedName>
</protein>
<dbReference type="GO" id="GO:0005524">
    <property type="term" value="F:ATP binding"/>
    <property type="evidence" value="ECO:0007669"/>
    <property type="project" value="UniProtKB-KW"/>
</dbReference>
<dbReference type="InterPro" id="IPR003593">
    <property type="entry name" value="AAA+_ATPase"/>
</dbReference>
<dbReference type="PANTHER" id="PTHR43790:SF9">
    <property type="entry name" value="GALACTOFURANOSE TRANSPORTER ATP-BINDING PROTEIN YTFR"/>
    <property type="match status" value="1"/>
</dbReference>
<dbReference type="InterPro" id="IPR027417">
    <property type="entry name" value="P-loop_NTPase"/>
</dbReference>
<dbReference type="PROSITE" id="PS50893">
    <property type="entry name" value="ABC_TRANSPORTER_2"/>
    <property type="match status" value="2"/>
</dbReference>
<dbReference type="PANTHER" id="PTHR43790">
    <property type="entry name" value="CARBOHYDRATE TRANSPORT ATP-BINDING PROTEIN MG119-RELATED"/>
    <property type="match status" value="1"/>
</dbReference>
<comment type="similarity">
    <text evidence="1">Belongs to the ABC transporter superfamily.</text>
</comment>
<evidence type="ECO:0000256" key="1">
    <source>
        <dbReference type="ARBA" id="ARBA00005417"/>
    </source>
</evidence>
<reference evidence="8" key="1">
    <citation type="submission" date="2021-03" db="EMBL/GenBank/DDBJ databases">
        <title>Whole genome sequence of Jiella sp. CQZ9-1.</title>
        <authorList>
            <person name="Tuo L."/>
        </authorList>
    </citation>
    <scope>NUCLEOTIDE SEQUENCE</scope>
    <source>
        <strain evidence="8">CQZ9-1</strain>
    </source>
</reference>
<feature type="domain" description="ABC transporter" evidence="7">
    <location>
        <begin position="279"/>
        <end position="526"/>
    </location>
</feature>
<organism evidence="8 9">
    <name type="scientific">Jiella flava</name>
    <dbReference type="NCBI Taxonomy" id="2816857"/>
    <lineage>
        <taxon>Bacteria</taxon>
        <taxon>Pseudomonadati</taxon>
        <taxon>Pseudomonadota</taxon>
        <taxon>Alphaproteobacteria</taxon>
        <taxon>Hyphomicrobiales</taxon>
        <taxon>Aurantimonadaceae</taxon>
        <taxon>Jiella</taxon>
    </lineage>
</organism>